<sequence>MHFSSLASFALLALTQLSSAAVLDSRGAVGASVSGDVCACISGSLTVGSTNCGSISTSDGLCTCVSLLADVVASTTLAPVKTALMFAAKADVVASLTALIHAADSKKTCLLPGNSSPACTKDDLCGFTCKTGYSKSGASCVKSVGVSVGAAVDAGVSAGLGAVSAGLGAVAGVAAGLGADVCGCISGELTVKGKSCGSISASDGLCTCVSILADVVASSALSPIKTALSIGASADVVASLSAMISDSETKKTCSHPANSSPSCTKSDVCGFSCKSGFKLSALLCVAEDLVSSVKHIL</sequence>
<dbReference type="Proteomes" id="UP001221142">
    <property type="component" value="Unassembled WGS sequence"/>
</dbReference>
<evidence type="ECO:0000256" key="1">
    <source>
        <dbReference type="SAM" id="SignalP"/>
    </source>
</evidence>
<reference evidence="2" key="1">
    <citation type="submission" date="2023-03" db="EMBL/GenBank/DDBJ databases">
        <title>Massive genome expansion in bonnet fungi (Mycena s.s.) driven by repeated elements and novel gene families across ecological guilds.</title>
        <authorList>
            <consortium name="Lawrence Berkeley National Laboratory"/>
            <person name="Harder C.B."/>
            <person name="Miyauchi S."/>
            <person name="Viragh M."/>
            <person name="Kuo A."/>
            <person name="Thoen E."/>
            <person name="Andreopoulos B."/>
            <person name="Lu D."/>
            <person name="Skrede I."/>
            <person name="Drula E."/>
            <person name="Henrissat B."/>
            <person name="Morin E."/>
            <person name="Kohler A."/>
            <person name="Barry K."/>
            <person name="LaButti K."/>
            <person name="Morin E."/>
            <person name="Salamov A."/>
            <person name="Lipzen A."/>
            <person name="Mereny Z."/>
            <person name="Hegedus B."/>
            <person name="Baldrian P."/>
            <person name="Stursova M."/>
            <person name="Weitz H."/>
            <person name="Taylor A."/>
            <person name="Grigoriev I.V."/>
            <person name="Nagy L.G."/>
            <person name="Martin F."/>
            <person name="Kauserud H."/>
        </authorList>
    </citation>
    <scope>NUCLEOTIDE SEQUENCE</scope>
    <source>
        <strain evidence="2">9284</strain>
    </source>
</reference>
<keyword evidence="3" id="KW-1185">Reference proteome</keyword>
<evidence type="ECO:0000313" key="3">
    <source>
        <dbReference type="Proteomes" id="UP001221142"/>
    </source>
</evidence>
<protein>
    <submittedName>
        <fullName evidence="2">Uncharacterized protein</fullName>
    </submittedName>
</protein>
<evidence type="ECO:0000313" key="2">
    <source>
        <dbReference type="EMBL" id="KAJ7615534.1"/>
    </source>
</evidence>
<organism evidence="2 3">
    <name type="scientific">Roridomyces roridus</name>
    <dbReference type="NCBI Taxonomy" id="1738132"/>
    <lineage>
        <taxon>Eukaryota</taxon>
        <taxon>Fungi</taxon>
        <taxon>Dikarya</taxon>
        <taxon>Basidiomycota</taxon>
        <taxon>Agaricomycotina</taxon>
        <taxon>Agaricomycetes</taxon>
        <taxon>Agaricomycetidae</taxon>
        <taxon>Agaricales</taxon>
        <taxon>Marasmiineae</taxon>
        <taxon>Mycenaceae</taxon>
        <taxon>Roridomyces</taxon>
    </lineage>
</organism>
<feature type="chain" id="PRO_5042090960" evidence="1">
    <location>
        <begin position="21"/>
        <end position="297"/>
    </location>
</feature>
<dbReference type="AlphaFoldDB" id="A0AAD7FEI9"/>
<proteinExistence type="predicted"/>
<gene>
    <name evidence="2" type="ORF">FB45DRAFT_1008418</name>
</gene>
<comment type="caution">
    <text evidence="2">The sequence shown here is derived from an EMBL/GenBank/DDBJ whole genome shotgun (WGS) entry which is preliminary data.</text>
</comment>
<accession>A0AAD7FEI9</accession>
<dbReference type="EMBL" id="JARKIF010000024">
    <property type="protein sequence ID" value="KAJ7615534.1"/>
    <property type="molecule type" value="Genomic_DNA"/>
</dbReference>
<feature type="signal peptide" evidence="1">
    <location>
        <begin position="1"/>
        <end position="20"/>
    </location>
</feature>
<name>A0AAD7FEI9_9AGAR</name>
<keyword evidence="1" id="KW-0732">Signal</keyword>